<accession>Q8WTL4</accession>
<dbReference type="CDD" id="cd00121">
    <property type="entry name" value="MATH"/>
    <property type="match status" value="4"/>
</dbReference>
<evidence type="ECO:0000259" key="1">
    <source>
        <dbReference type="PROSITE" id="PS50144"/>
    </source>
</evidence>
<evidence type="ECO:0000313" key="2">
    <source>
        <dbReference type="EMBL" id="CCD73696.1"/>
    </source>
</evidence>
<dbReference type="SUPFAM" id="SSF49599">
    <property type="entry name" value="TRAF domain-like"/>
    <property type="match status" value="4"/>
</dbReference>
<dbReference type="UCSC" id="Y51H7BM.1">
    <property type="organism name" value="c. elegans"/>
</dbReference>
<dbReference type="InterPro" id="IPR002083">
    <property type="entry name" value="MATH/TRAF_dom"/>
</dbReference>
<dbReference type="EMBL" id="BX284602">
    <property type="protein sequence ID" value="CCD73696.1"/>
    <property type="molecule type" value="Genomic_DNA"/>
</dbReference>
<dbReference type="Proteomes" id="UP000001940">
    <property type="component" value="Chromosome II"/>
</dbReference>
<dbReference type="Pfam" id="PF00917">
    <property type="entry name" value="MATH"/>
    <property type="match status" value="4"/>
</dbReference>
<dbReference type="InParanoid" id="Q8WTL4"/>
<dbReference type="KEGG" id="cel:CELE_Y51H7BM.1"/>
<organism evidence="2 3">
    <name type="scientific">Caenorhabditis elegans</name>
    <dbReference type="NCBI Taxonomy" id="6239"/>
    <lineage>
        <taxon>Eukaryota</taxon>
        <taxon>Metazoa</taxon>
        <taxon>Ecdysozoa</taxon>
        <taxon>Nematoda</taxon>
        <taxon>Chromadorea</taxon>
        <taxon>Rhabditida</taxon>
        <taxon>Rhabditina</taxon>
        <taxon>Rhabditomorpha</taxon>
        <taxon>Rhabditoidea</taxon>
        <taxon>Rhabditidae</taxon>
        <taxon>Peloderinae</taxon>
        <taxon>Caenorhabditis</taxon>
    </lineage>
</organism>
<dbReference type="PANTHER" id="PTHR46308">
    <property type="entry name" value="MATH (MEPRIN-ASSOCIATED TRAF HOMOLOGY) DOMAIN CONTAINING"/>
    <property type="match status" value="1"/>
</dbReference>
<dbReference type="PaxDb" id="6239-Y51H7BM.1"/>
<dbReference type="RefSeq" id="NP_493983.4">
    <property type="nucleotide sequence ID" value="NM_061582.5"/>
</dbReference>
<dbReference type="Gene3D" id="2.60.210.10">
    <property type="entry name" value="Apoptosis, Tumor Necrosis Factor Receptor Associated Protein 2, Chain A"/>
    <property type="match status" value="3"/>
</dbReference>
<reference evidence="2 3" key="1">
    <citation type="journal article" date="1998" name="Science">
        <title>Genome sequence of the nematode C. elegans: a platform for investigating biology.</title>
        <authorList>
            <consortium name="The C. elegans sequencing consortium"/>
            <person name="Sulson J.E."/>
            <person name="Waterston R."/>
        </authorList>
    </citation>
    <scope>NUCLEOTIDE SEQUENCE [LARGE SCALE GENOMIC DNA]</scope>
    <source>
        <strain evidence="2 3">Bristol N2</strain>
    </source>
</reference>
<keyword evidence="3" id="KW-1185">Reference proteome</keyword>
<proteinExistence type="predicted"/>
<feature type="domain" description="MATH" evidence="1">
    <location>
        <begin position="140"/>
        <end position="257"/>
    </location>
</feature>
<feature type="domain" description="MATH" evidence="1">
    <location>
        <begin position="266"/>
        <end position="391"/>
    </location>
</feature>
<gene>
    <name evidence="2 4" type="primary">math-45</name>
    <name evidence="2" type="ORF">CELE_Y51H7BM.1</name>
    <name evidence="4" type="ORF">Y51H7BM.1</name>
</gene>
<dbReference type="PhylomeDB" id="Q8WTL4"/>
<protein>
    <submittedName>
        <fullName evidence="2">MATH domain-containing protein</fullName>
    </submittedName>
</protein>
<dbReference type="HOGENOM" id="CLU_473459_0_0_1"/>
<dbReference type="PROSITE" id="PS50144">
    <property type="entry name" value="MATH"/>
    <property type="match status" value="2"/>
</dbReference>
<dbReference type="PeptideAtlas" id="Q8WTL4"/>
<dbReference type="SMR" id="Q8WTL4"/>
<evidence type="ECO:0000313" key="3">
    <source>
        <dbReference type="Proteomes" id="UP000001940"/>
    </source>
</evidence>
<name>Q8WTL4_CAEEL</name>
<dbReference type="AGR" id="WB:WBGene00021772"/>
<sequence length="530" mass="61048">MQEKKKFVLTETFEKLSTIKEDELITCLPREHFDIPWAISIKKLDGNFYVYLCCEKELGYPSNWSIEYKSTIQIMKPGGMGVSRNCKGIFDKPYNKGCIMMKWKSLEKNYIADDKISVSICVKILRIKGISNPPLLPEKKFVLTHTIRNVSSMEEGKLYKGSTEERFQIPWAISSQKEKGYLKVYLSCLKEVSNASEWSIDTVFETKLVSGKGNNFSREVKHKFEKPDSCGPEDYIKWEVLKENHAVNDSVCVEIHVRIVKYTDIPCEVVTPVKQFVIAHTFKNISTLNSKPFGRTEERFNIPWRLSIRRDANGFFGAGLYCAEQVYKTHKWTISTDFEIKLLASSGNSLVKTGKFMFEKTGFAWFDRFLTWKDLENGYVVNDSVTLEAHVKVLGVTDSPRPNTPGLEFTFSYLVKNVSRIKTGFTYNSPTIERFGIPWKIAVNEKDGFLILALICEDNKLTSGKRTIETNFELSLKSLNGKIFTKYAENVFDVHYVYRFVPFVDLKDVELIDGRFIIEAFIKIMKINDN</sequence>
<dbReference type="WormBase" id="Y51H7BM.1">
    <property type="protein sequence ID" value="CE45554"/>
    <property type="gene ID" value="WBGene00021772"/>
    <property type="gene designation" value="math-45"/>
</dbReference>
<dbReference type="SMART" id="SM00061">
    <property type="entry name" value="MATH"/>
    <property type="match status" value="4"/>
</dbReference>
<dbReference type="AlphaFoldDB" id="Q8WTL4"/>
<dbReference type="Bgee" id="WBGene00021772">
    <property type="expression patterns" value="Expressed in adult organism and 1 other cell type or tissue"/>
</dbReference>
<evidence type="ECO:0000313" key="4">
    <source>
        <dbReference type="WormBase" id="Y51H7BM.1"/>
    </source>
</evidence>
<dbReference type="InterPro" id="IPR008974">
    <property type="entry name" value="TRAF-like"/>
</dbReference>
<dbReference type="CTD" id="173526"/>
<dbReference type="PANTHER" id="PTHR46308:SF1">
    <property type="entry name" value="MATH DOMAIN-CONTAINING PROTEIN"/>
    <property type="match status" value="1"/>
</dbReference>
<dbReference type="GeneID" id="173526"/>
<dbReference type="OrthoDB" id="289038at2759"/>